<dbReference type="EC" id="2.3.2.27" evidence="6"/>
<evidence type="ECO:0000256" key="10">
    <source>
        <dbReference type="ARBA" id="ARBA00022771"/>
    </source>
</evidence>
<dbReference type="GO" id="GO:0005634">
    <property type="term" value="C:nucleus"/>
    <property type="evidence" value="ECO:0007669"/>
    <property type="project" value="UniProtKB-SubCell"/>
</dbReference>
<evidence type="ECO:0000256" key="15">
    <source>
        <dbReference type="ARBA" id="ARBA00035390"/>
    </source>
</evidence>
<dbReference type="GO" id="GO:0005737">
    <property type="term" value="C:cytoplasm"/>
    <property type="evidence" value="ECO:0007669"/>
    <property type="project" value="UniProtKB-SubCell"/>
</dbReference>
<dbReference type="SUPFAM" id="SSF57850">
    <property type="entry name" value="RING/U-box"/>
    <property type="match status" value="1"/>
</dbReference>
<evidence type="ECO:0000256" key="13">
    <source>
        <dbReference type="ARBA" id="ARBA00023242"/>
    </source>
</evidence>
<sequence length="725" mass="81551">LSLNVPGNMLTSDGKNASGSKQRYNRKRETSYSKNENFSSQSRRSNSQKSKAFNKMPPQRGGSGGSGKLFSSCNGGRRDEVAEAQRAEFSPAQFSGPKKINLNHLLNFTFEPRGQTGHFDGNGHGNWGKRNKWGHKPFNKELFLQANCQFVVSEEQDYTVHFADPDTLVNWDFVEQVRICSHEVPSCPICLYPPTAAKITRCGHIFCWACILHYLSLSEKTWSKCPICYGSVHKKDLKSVVAMETRQYAIGDIITMQLMRREKGVLIALPKSQWMNVVQPVYIGDDQHSQYSKLLLASREQVLQLVILEEKAALLKQYEEEKHTPEACFIEAAIQELKVRTSLEAFRGDVCGVEYLSAFDEELVEPCSDLASSFSPPVEAEEAVLDEEEVPEVDTVGAPDTNTTEEPNPAETSYQESKDTNSSGHLGNCPFYYFYQAEDGQCMYLHPVNVRCLVREYGSLEKSPEKITAAVVELTGYSMTEDIRQRHRYLCHLPLTCEFSICELALKPPIISKETLELFSDDIEKRKRLRQKKARDERRRERRIEIEENKKQGKYPEVHIALENLQQFPAFTSCPGETTSIDHQSFCLSPLGRSPSIPTPLSPAASQVSPFLCGSLEEESPFPSFAQMLRVGKAKPETWPKPAPKTRDENTLALPVPVDSDGESDSSDRIPVPSFQNSFSQAIEAALLKLDKPSTADHLSEEKGGKKRKKQKQKLLFSTSVVHTK</sequence>
<dbReference type="Proteomes" id="UP000694555">
    <property type="component" value="Unplaced"/>
</dbReference>
<dbReference type="GO" id="GO:0031643">
    <property type="term" value="P:positive regulation of myelination"/>
    <property type="evidence" value="ECO:0007669"/>
    <property type="project" value="TreeGrafter"/>
</dbReference>
<dbReference type="PROSITE" id="PS00518">
    <property type="entry name" value="ZF_RING_1"/>
    <property type="match status" value="1"/>
</dbReference>
<dbReference type="InterPro" id="IPR018957">
    <property type="entry name" value="Znf_C3HC4_RING-type"/>
</dbReference>
<comment type="pathway">
    <text evidence="4">Protein modification; protein ubiquitination.</text>
</comment>
<name>A0A8C0BMY7_9AVES</name>
<dbReference type="InterPro" id="IPR039739">
    <property type="entry name" value="MAG2/RNF10"/>
</dbReference>
<dbReference type="InterPro" id="IPR013083">
    <property type="entry name" value="Znf_RING/FYVE/PHD"/>
</dbReference>
<evidence type="ECO:0000256" key="16">
    <source>
        <dbReference type="PROSITE-ProRule" id="PRU00175"/>
    </source>
</evidence>
<dbReference type="PANTHER" id="PTHR12983">
    <property type="entry name" value="RING FINGER 10 FAMILY MEMBER"/>
    <property type="match status" value="1"/>
</dbReference>
<dbReference type="FunFam" id="3.30.40.10:FF:000112">
    <property type="entry name" value="RING finger protein 10"/>
    <property type="match status" value="1"/>
</dbReference>
<dbReference type="AlphaFoldDB" id="A0A8C0BMY7"/>
<evidence type="ECO:0000256" key="4">
    <source>
        <dbReference type="ARBA" id="ARBA00004906"/>
    </source>
</evidence>
<reference evidence="19" key="1">
    <citation type="submission" date="2025-08" db="UniProtKB">
        <authorList>
            <consortium name="Ensembl"/>
        </authorList>
    </citation>
    <scope>IDENTIFICATION</scope>
</reference>
<accession>A0A8C0BMY7</accession>
<feature type="compositionally biased region" description="Basic and acidic residues" evidence="17">
    <location>
        <begin position="76"/>
        <end position="86"/>
    </location>
</feature>
<dbReference type="GO" id="GO:0000976">
    <property type="term" value="F:transcription cis-regulatory region binding"/>
    <property type="evidence" value="ECO:0007669"/>
    <property type="project" value="TreeGrafter"/>
</dbReference>
<dbReference type="Gene3D" id="3.30.40.10">
    <property type="entry name" value="Zinc/RING finger domain, C3HC4 (zinc finger)"/>
    <property type="match status" value="1"/>
</dbReference>
<evidence type="ECO:0000256" key="11">
    <source>
        <dbReference type="ARBA" id="ARBA00022786"/>
    </source>
</evidence>
<dbReference type="GO" id="GO:0045944">
    <property type="term" value="P:positive regulation of transcription by RNA polymerase II"/>
    <property type="evidence" value="ECO:0007669"/>
    <property type="project" value="TreeGrafter"/>
</dbReference>
<reference evidence="19" key="2">
    <citation type="submission" date="2025-09" db="UniProtKB">
        <authorList>
            <consortium name="Ensembl"/>
        </authorList>
    </citation>
    <scope>IDENTIFICATION</scope>
</reference>
<keyword evidence="12" id="KW-0862">Zinc</keyword>
<evidence type="ECO:0000256" key="2">
    <source>
        <dbReference type="ARBA" id="ARBA00004123"/>
    </source>
</evidence>
<dbReference type="GO" id="GO:0061630">
    <property type="term" value="F:ubiquitin protein ligase activity"/>
    <property type="evidence" value="ECO:0007669"/>
    <property type="project" value="UniProtKB-EC"/>
</dbReference>
<keyword evidence="7" id="KW-0963">Cytoplasm</keyword>
<evidence type="ECO:0000313" key="19">
    <source>
        <dbReference type="Ensembl" id="ENSBJAP00000019389.1"/>
    </source>
</evidence>
<evidence type="ECO:0000256" key="17">
    <source>
        <dbReference type="SAM" id="MobiDB-lite"/>
    </source>
</evidence>
<feature type="compositionally biased region" description="Acidic residues" evidence="17">
    <location>
        <begin position="379"/>
        <end position="392"/>
    </location>
</feature>
<keyword evidence="8" id="KW-0808">Transferase</keyword>
<dbReference type="PROSITE" id="PS50089">
    <property type="entry name" value="ZF_RING_2"/>
    <property type="match status" value="1"/>
</dbReference>
<dbReference type="Ensembl" id="ENSBJAT00000019919.1">
    <property type="protein sequence ID" value="ENSBJAP00000019389.1"/>
    <property type="gene ID" value="ENSBJAG00000012169.1"/>
</dbReference>
<evidence type="ECO:0000256" key="9">
    <source>
        <dbReference type="ARBA" id="ARBA00022723"/>
    </source>
</evidence>
<keyword evidence="13" id="KW-0539">Nucleus</keyword>
<feature type="region of interest" description="Disordered" evidence="17">
    <location>
        <begin position="635"/>
        <end position="674"/>
    </location>
</feature>
<evidence type="ECO:0000256" key="1">
    <source>
        <dbReference type="ARBA" id="ARBA00000900"/>
    </source>
</evidence>
<feature type="region of interest" description="Disordered" evidence="17">
    <location>
        <begin position="690"/>
        <end position="725"/>
    </location>
</feature>
<feature type="domain" description="RING-type" evidence="18">
    <location>
        <begin position="187"/>
        <end position="228"/>
    </location>
</feature>
<keyword evidence="10 16" id="KW-0863">Zinc-finger</keyword>
<keyword evidence="9" id="KW-0479">Metal-binding</keyword>
<dbReference type="InterPro" id="IPR017907">
    <property type="entry name" value="Znf_RING_CS"/>
</dbReference>
<comment type="catalytic activity">
    <reaction evidence="1">
        <text>S-ubiquitinyl-[E2 ubiquitin-conjugating enzyme]-L-cysteine + [acceptor protein]-L-lysine = [E2 ubiquitin-conjugating enzyme]-L-cysteine + N(6)-ubiquitinyl-[acceptor protein]-L-lysine.</text>
        <dbReference type="EC" id="2.3.2.27"/>
    </reaction>
</comment>
<feature type="compositionally biased region" description="Basic and acidic residues" evidence="17">
    <location>
        <begin position="690"/>
        <end position="704"/>
    </location>
</feature>
<feature type="compositionally biased region" description="Polar residues" evidence="17">
    <location>
        <begin position="1"/>
        <end position="22"/>
    </location>
</feature>
<evidence type="ECO:0000256" key="12">
    <source>
        <dbReference type="ARBA" id="ARBA00022833"/>
    </source>
</evidence>
<dbReference type="Pfam" id="PF00097">
    <property type="entry name" value="zf-C3HC4"/>
    <property type="match status" value="1"/>
</dbReference>
<evidence type="ECO:0000256" key="14">
    <source>
        <dbReference type="ARBA" id="ARBA00035131"/>
    </source>
</evidence>
<evidence type="ECO:0000256" key="3">
    <source>
        <dbReference type="ARBA" id="ARBA00004496"/>
    </source>
</evidence>
<feature type="compositionally biased region" description="Polar residues" evidence="17">
    <location>
        <begin position="716"/>
        <end position="725"/>
    </location>
</feature>
<feature type="region of interest" description="Disordered" evidence="17">
    <location>
        <begin position="378"/>
        <end position="422"/>
    </location>
</feature>
<dbReference type="SMART" id="SM00184">
    <property type="entry name" value="RING"/>
    <property type="match status" value="1"/>
</dbReference>
<feature type="compositionally biased region" description="Low complexity" evidence="17">
    <location>
        <begin position="398"/>
        <end position="412"/>
    </location>
</feature>
<evidence type="ECO:0000256" key="7">
    <source>
        <dbReference type="ARBA" id="ARBA00022490"/>
    </source>
</evidence>
<feature type="compositionally biased region" description="Low complexity" evidence="17">
    <location>
        <begin position="37"/>
        <end position="51"/>
    </location>
</feature>
<dbReference type="InterPro" id="IPR001841">
    <property type="entry name" value="Znf_RING"/>
</dbReference>
<keyword evidence="20" id="KW-1185">Reference proteome</keyword>
<dbReference type="PANTHER" id="PTHR12983:SF9">
    <property type="entry name" value="E3 UBIQUITIN-PROTEIN LIGASE RNF10"/>
    <property type="match status" value="1"/>
</dbReference>
<proteinExistence type="inferred from homology"/>
<evidence type="ECO:0000259" key="18">
    <source>
        <dbReference type="PROSITE" id="PS50089"/>
    </source>
</evidence>
<evidence type="ECO:0000313" key="20">
    <source>
        <dbReference type="Proteomes" id="UP000694555"/>
    </source>
</evidence>
<organism evidence="19 20">
    <name type="scientific">Buteo japonicus</name>
    <dbReference type="NCBI Taxonomy" id="224669"/>
    <lineage>
        <taxon>Eukaryota</taxon>
        <taxon>Metazoa</taxon>
        <taxon>Chordata</taxon>
        <taxon>Craniata</taxon>
        <taxon>Vertebrata</taxon>
        <taxon>Euteleostomi</taxon>
        <taxon>Archelosauria</taxon>
        <taxon>Archosauria</taxon>
        <taxon>Dinosauria</taxon>
        <taxon>Saurischia</taxon>
        <taxon>Theropoda</taxon>
        <taxon>Coelurosauria</taxon>
        <taxon>Aves</taxon>
        <taxon>Neognathae</taxon>
        <taxon>Neoaves</taxon>
        <taxon>Telluraves</taxon>
        <taxon>Accipitrimorphae</taxon>
        <taxon>Accipitriformes</taxon>
        <taxon>Accipitridae</taxon>
        <taxon>Accipitrinae</taxon>
        <taxon>Buteo</taxon>
    </lineage>
</organism>
<comment type="similarity">
    <text evidence="5">Belongs to the RNF10 family.</text>
</comment>
<keyword evidence="11" id="KW-0833">Ubl conjugation pathway</keyword>
<evidence type="ECO:0000256" key="8">
    <source>
        <dbReference type="ARBA" id="ARBA00022679"/>
    </source>
</evidence>
<dbReference type="CDD" id="cd16536">
    <property type="entry name" value="RING-HC_RNF10"/>
    <property type="match status" value="1"/>
</dbReference>
<protein>
    <recommendedName>
        <fullName evidence="14">E3 ubiquitin-protein ligase RNF10</fullName>
        <ecNumber evidence="6">2.3.2.27</ecNumber>
    </recommendedName>
    <alternativeName>
        <fullName evidence="15">RING finger protein 10</fullName>
    </alternativeName>
</protein>
<comment type="subcellular location">
    <subcellularLocation>
        <location evidence="3">Cytoplasm</location>
    </subcellularLocation>
    <subcellularLocation>
        <location evidence="2">Nucleus</location>
    </subcellularLocation>
</comment>
<evidence type="ECO:0000256" key="6">
    <source>
        <dbReference type="ARBA" id="ARBA00012483"/>
    </source>
</evidence>
<evidence type="ECO:0000256" key="5">
    <source>
        <dbReference type="ARBA" id="ARBA00008117"/>
    </source>
</evidence>
<feature type="region of interest" description="Disordered" evidence="17">
    <location>
        <begin position="1"/>
        <end position="92"/>
    </location>
</feature>
<dbReference type="GO" id="GO:0008270">
    <property type="term" value="F:zinc ion binding"/>
    <property type="evidence" value="ECO:0007669"/>
    <property type="project" value="UniProtKB-KW"/>
</dbReference>